<dbReference type="InterPro" id="IPR014824">
    <property type="entry name" value="Nfu/NifU_N"/>
</dbReference>
<reference evidence="2 3" key="1">
    <citation type="submission" date="2013-08" db="EMBL/GenBank/DDBJ databases">
        <authorList>
            <person name="Huang J."/>
            <person name="Wang G."/>
        </authorList>
    </citation>
    <scope>NUCLEOTIDE SEQUENCE [LARGE SCALE GENOMIC DNA]</scope>
    <source>
        <strain evidence="2 3">JSM 072002</strain>
    </source>
</reference>
<dbReference type="EMBL" id="AVPG01000019">
    <property type="protein sequence ID" value="KGX85768.1"/>
    <property type="molecule type" value="Genomic_DNA"/>
</dbReference>
<dbReference type="SUPFAM" id="SSF110836">
    <property type="entry name" value="Hypothetical protein SAV1430"/>
    <property type="match status" value="1"/>
</dbReference>
<dbReference type="RefSeq" id="WP_036835125.1">
    <property type="nucleotide sequence ID" value="NZ_AVPG01000019.1"/>
</dbReference>
<evidence type="ECO:0000313" key="3">
    <source>
        <dbReference type="Proteomes" id="UP000030401"/>
    </source>
</evidence>
<dbReference type="GO" id="GO:0016491">
    <property type="term" value="F:oxidoreductase activity"/>
    <property type="evidence" value="ECO:0007669"/>
    <property type="project" value="TreeGrafter"/>
</dbReference>
<dbReference type="InterPro" id="IPR025989">
    <property type="entry name" value="Virulence_F_dom"/>
</dbReference>
<dbReference type="Proteomes" id="UP000030401">
    <property type="component" value="Unassembled WGS sequence"/>
</dbReference>
<dbReference type="Gene3D" id="3.30.1370.70">
    <property type="entry name" value="Scaffold protein Nfu/NifU, N-terminal domain"/>
    <property type="match status" value="1"/>
</dbReference>
<dbReference type="InterPro" id="IPR004155">
    <property type="entry name" value="PBS_lyase_HEAT"/>
</dbReference>
<gene>
    <name evidence="2" type="ORF">N784_08155</name>
</gene>
<dbReference type="InterPro" id="IPR011989">
    <property type="entry name" value="ARM-like"/>
</dbReference>
<dbReference type="Pfam" id="PF08712">
    <property type="entry name" value="Nfu_N"/>
    <property type="match status" value="1"/>
</dbReference>
<dbReference type="AlphaFoldDB" id="A0A0A5G3Q2"/>
<dbReference type="Gene3D" id="1.25.10.10">
    <property type="entry name" value="Leucine-rich Repeat Variant"/>
    <property type="match status" value="1"/>
</dbReference>
<dbReference type="Pfam" id="PF13769">
    <property type="entry name" value="Virulence_fact"/>
    <property type="match status" value="1"/>
</dbReference>
<dbReference type="PANTHER" id="PTHR12697:SF37">
    <property type="entry name" value="CONSERVED VIRULENCE FACTOR C"/>
    <property type="match status" value="1"/>
</dbReference>
<dbReference type="InterPro" id="IPR016024">
    <property type="entry name" value="ARM-type_fold"/>
</dbReference>
<comment type="caution">
    <text evidence="2">The sequence shown here is derived from an EMBL/GenBank/DDBJ whole genome shotgun (WGS) entry which is preliminary data.</text>
</comment>
<dbReference type="SMART" id="SM00932">
    <property type="entry name" value="Nfu_N"/>
    <property type="match status" value="1"/>
</dbReference>
<dbReference type="eggNOG" id="COG1413">
    <property type="taxonomic scope" value="Bacteria"/>
</dbReference>
<dbReference type="PANTHER" id="PTHR12697">
    <property type="entry name" value="PBS LYASE HEAT-LIKE PROTEIN"/>
    <property type="match status" value="1"/>
</dbReference>
<dbReference type="SUPFAM" id="SSF48371">
    <property type="entry name" value="ARM repeat"/>
    <property type="match status" value="1"/>
</dbReference>
<dbReference type="OrthoDB" id="420201at2"/>
<name>A0A0A5G3Q2_9BACI</name>
<dbReference type="STRING" id="1385512.N784_08155"/>
<feature type="domain" description="Scaffold protein Nfu/NifU N-terminal" evidence="1">
    <location>
        <begin position="4"/>
        <end position="90"/>
    </location>
</feature>
<dbReference type="InterPro" id="IPR036498">
    <property type="entry name" value="Nfu/NifU_N_sf"/>
</dbReference>
<evidence type="ECO:0000259" key="1">
    <source>
        <dbReference type="SMART" id="SM00932"/>
    </source>
</evidence>
<organism evidence="2 3">
    <name type="scientific">Pontibacillus litoralis JSM 072002</name>
    <dbReference type="NCBI Taxonomy" id="1385512"/>
    <lineage>
        <taxon>Bacteria</taxon>
        <taxon>Bacillati</taxon>
        <taxon>Bacillota</taxon>
        <taxon>Bacilli</taxon>
        <taxon>Bacillales</taxon>
        <taxon>Bacillaceae</taxon>
        <taxon>Pontibacillus</taxon>
    </lineage>
</organism>
<accession>A0A0A5G3Q2</accession>
<keyword evidence="3" id="KW-1185">Reference proteome</keyword>
<dbReference type="GO" id="GO:0016829">
    <property type="term" value="F:lyase activity"/>
    <property type="evidence" value="ECO:0007669"/>
    <property type="project" value="UniProtKB-KW"/>
</dbReference>
<sequence length="382" mass="43592">MKIVSIEPTPSPNSMKINLNEHLPEGVTHHFKQGDDVEQAPSHVKELLNIDGVRSLYHVMDFIALDRNAKHAWEDILPKARYVFGSLENNDDLIETKQDKQLEENFGEVKVFIQMFRGLPMQVKLEQGDEEKRVGLPEYFMNAALEASTASTNMVMERQWMEQNPRYGDMEEIGQEVVEELSASYDEKRLQQLVERAFKEDTGNFDTPINPEHHITLATLDDPNWKVRYAALDRLNPTYNDLPILEKALDDEKASIRRLATAYLGMIEEPEVLPYLYQALKDKSVTVRRTAGDCISDLGFPEAMPEMIASLADPNKLVRWRAAMFLYEVGDSAALPALQEAIHDAEFEVRMQAKMALERIEGGEEAKGSVWHQMTQARKNNS</sequence>
<keyword evidence="2" id="KW-0456">Lyase</keyword>
<evidence type="ECO:0000313" key="2">
    <source>
        <dbReference type="EMBL" id="KGX85768.1"/>
    </source>
</evidence>
<protein>
    <submittedName>
        <fullName evidence="2">PBS lyase</fullName>
    </submittedName>
</protein>
<dbReference type="Pfam" id="PF13646">
    <property type="entry name" value="HEAT_2"/>
    <property type="match status" value="1"/>
</dbReference>
<proteinExistence type="predicted"/>
<dbReference type="SMART" id="SM00567">
    <property type="entry name" value="EZ_HEAT"/>
    <property type="match status" value="4"/>
</dbReference>